<dbReference type="EMBL" id="GHWJ01010475">
    <property type="protein sequence ID" value="NOV43212.1"/>
    <property type="molecule type" value="Transcribed_RNA"/>
</dbReference>
<feature type="transmembrane region" description="Helical" evidence="1">
    <location>
        <begin position="12"/>
        <end position="40"/>
    </location>
</feature>
<proteinExistence type="predicted"/>
<name>A0A6M2DAS2_RHIMP</name>
<evidence type="ECO:0000256" key="1">
    <source>
        <dbReference type="SAM" id="Phobius"/>
    </source>
</evidence>
<accession>A0A6M2DAS2</accession>
<protein>
    <submittedName>
        <fullName evidence="2">Uncharacterized protein</fullName>
    </submittedName>
</protein>
<dbReference type="AlphaFoldDB" id="A0A6M2DAS2"/>
<reference evidence="2" key="1">
    <citation type="submission" date="2019-09" db="EMBL/GenBank/DDBJ databases">
        <title>Organ-specific transcriptomic study of the physiology of the cattle tick, Rhipicephalus microplus.</title>
        <authorList>
            <person name="Tirloni L."/>
            <person name="Braz G."/>
            <person name="Gandara A.C.P."/>
            <person name="Sabadin G.A."/>
            <person name="da Silva R.M."/>
            <person name="Guizzo M.G."/>
            <person name="Machado J.A."/>
            <person name="Costa E.P."/>
            <person name="Gomes H.F."/>
            <person name="Moraes J."/>
            <person name="Mota M.B.S."/>
            <person name="Mesquita R.D."/>
            <person name="Alvarenga P.H."/>
            <person name="Alves F."/>
            <person name="Seixas A."/>
            <person name="da Fonseca R.N."/>
            <person name="Fogaca A."/>
            <person name="Logullo C."/>
            <person name="Tanaka A."/>
            <person name="Daffre S."/>
            <person name="Termignoni C."/>
            <person name="Vaz I.S.Jr."/>
            <person name="Oliveira P.L."/>
            <person name="Ribeiro J.M."/>
        </authorList>
    </citation>
    <scope>NUCLEOTIDE SEQUENCE</scope>
    <source>
        <strain evidence="2">Porto Alegre</strain>
    </source>
</reference>
<organism evidence="2">
    <name type="scientific">Rhipicephalus microplus</name>
    <name type="common">Cattle tick</name>
    <name type="synonym">Boophilus microplus</name>
    <dbReference type="NCBI Taxonomy" id="6941"/>
    <lineage>
        <taxon>Eukaryota</taxon>
        <taxon>Metazoa</taxon>
        <taxon>Ecdysozoa</taxon>
        <taxon>Arthropoda</taxon>
        <taxon>Chelicerata</taxon>
        <taxon>Arachnida</taxon>
        <taxon>Acari</taxon>
        <taxon>Parasitiformes</taxon>
        <taxon>Ixodida</taxon>
        <taxon>Ixodoidea</taxon>
        <taxon>Ixodidae</taxon>
        <taxon>Rhipicephalinae</taxon>
        <taxon>Rhipicephalus</taxon>
        <taxon>Boophilus</taxon>
    </lineage>
</organism>
<evidence type="ECO:0000313" key="2">
    <source>
        <dbReference type="EMBL" id="NOV43212.1"/>
    </source>
</evidence>
<keyword evidence="1" id="KW-0472">Membrane</keyword>
<keyword evidence="1" id="KW-1133">Transmembrane helix</keyword>
<sequence>MRPIVASGHLFYSMPLCLYLLCIVKLVCLAIKVLVHLVLFQLCGGEAYRFSMQLLCYSESLLLLQQHFLKQALLENDISISV</sequence>
<keyword evidence="1" id="KW-0812">Transmembrane</keyword>